<sequence length="110" mass="12284">MVRTPRIEWLLPCLRHEGWILESLTTLACHLCSFAHACEGRSLQAGTPELAYATYVRSCGIEKPRVEWDRHIPRAGMLGYHRHLGGTSWTTLEPSTPGEARDRGKGVVSS</sequence>
<evidence type="ECO:0000256" key="1">
    <source>
        <dbReference type="SAM" id="MobiDB-lite"/>
    </source>
</evidence>
<accession>A0A6V7PPF6</accession>
<feature type="region of interest" description="Disordered" evidence="1">
    <location>
        <begin position="86"/>
        <end position="110"/>
    </location>
</feature>
<gene>
    <name evidence="2" type="ORF">CB5_LOCUS15940</name>
</gene>
<evidence type="ECO:0000313" key="2">
    <source>
        <dbReference type="EMBL" id="CAD1832729.1"/>
    </source>
</evidence>
<dbReference type="EMBL" id="LR862150">
    <property type="protein sequence ID" value="CAD1832729.1"/>
    <property type="molecule type" value="Genomic_DNA"/>
</dbReference>
<name>A0A6V7PPF6_ANACO</name>
<feature type="compositionally biased region" description="Basic and acidic residues" evidence="1">
    <location>
        <begin position="99"/>
        <end position="110"/>
    </location>
</feature>
<organism evidence="2">
    <name type="scientific">Ananas comosus var. bracteatus</name>
    <name type="common">red pineapple</name>
    <dbReference type="NCBI Taxonomy" id="296719"/>
    <lineage>
        <taxon>Eukaryota</taxon>
        <taxon>Viridiplantae</taxon>
        <taxon>Streptophyta</taxon>
        <taxon>Embryophyta</taxon>
        <taxon>Tracheophyta</taxon>
        <taxon>Spermatophyta</taxon>
        <taxon>Magnoliopsida</taxon>
        <taxon>Liliopsida</taxon>
        <taxon>Poales</taxon>
        <taxon>Bromeliaceae</taxon>
        <taxon>Bromelioideae</taxon>
        <taxon>Ananas</taxon>
    </lineage>
</organism>
<reference evidence="2" key="1">
    <citation type="submission" date="2020-07" db="EMBL/GenBank/DDBJ databases">
        <authorList>
            <person name="Lin J."/>
        </authorList>
    </citation>
    <scope>NUCLEOTIDE SEQUENCE</scope>
</reference>
<proteinExistence type="predicted"/>
<protein>
    <submittedName>
        <fullName evidence="2">Uncharacterized protein</fullName>
    </submittedName>
</protein>
<dbReference type="AlphaFoldDB" id="A0A6V7PPF6"/>